<dbReference type="PROSITE" id="PS51476">
    <property type="entry name" value="PROTEASOME_BETA_2"/>
    <property type="match status" value="1"/>
</dbReference>
<sequence>MSILEYNGGTVVAMSGDGCVAIASDTRLGQQYVSSASCLELFCHSLLRRSQSSMSRLCLLIGCLFLFFLAAQQTIAMDVPRMFKMHDRLFLGLTGLYTDTQTLYNLFKFKLSMYKMREGREISPETFANLVSSTLYEKRFGPYFTEPIVVGLDKDNKPYLCAMDLLGALACDPNFVTLGTSTEMLLGACETFYRENMNEAQLFEVISQTLMMATDRDCLSGWGGVVHIISKEGITTKTIKTRQD</sequence>
<evidence type="ECO:0000256" key="3">
    <source>
        <dbReference type="ARBA" id="ARBA00022942"/>
    </source>
</evidence>
<evidence type="ECO:0000256" key="5">
    <source>
        <dbReference type="SAM" id="Phobius"/>
    </source>
</evidence>
<dbReference type="InterPro" id="IPR029055">
    <property type="entry name" value="Ntn_hydrolases_N"/>
</dbReference>
<dbReference type="PANTHER" id="PTHR32194">
    <property type="entry name" value="METALLOPROTEASE TLDD"/>
    <property type="match status" value="1"/>
</dbReference>
<dbReference type="AlphaFoldDB" id="A0A7S2ZLG0"/>
<keyword evidence="5" id="KW-1133">Transmembrane helix</keyword>
<dbReference type="PANTHER" id="PTHR32194:SF10">
    <property type="entry name" value="PROTEASOME SUBUNIT BETA TYPE-3"/>
    <property type="match status" value="1"/>
</dbReference>
<accession>A0A7S2ZLG0</accession>
<keyword evidence="3" id="KW-0647">Proteasome</keyword>
<protein>
    <recommendedName>
        <fullName evidence="7">Proteasome subunit beta</fullName>
    </recommendedName>
</protein>
<keyword evidence="5" id="KW-0472">Membrane</keyword>
<evidence type="ECO:0000256" key="2">
    <source>
        <dbReference type="ARBA" id="ARBA00022490"/>
    </source>
</evidence>
<dbReference type="GO" id="GO:0043161">
    <property type="term" value="P:proteasome-mediated ubiquitin-dependent protein catabolic process"/>
    <property type="evidence" value="ECO:0007669"/>
    <property type="project" value="InterPro"/>
</dbReference>
<evidence type="ECO:0008006" key="7">
    <source>
        <dbReference type="Google" id="ProtNLM"/>
    </source>
</evidence>
<evidence type="ECO:0000256" key="1">
    <source>
        <dbReference type="ARBA" id="ARBA00004123"/>
    </source>
</evidence>
<dbReference type="GO" id="GO:0005737">
    <property type="term" value="C:cytoplasm"/>
    <property type="evidence" value="ECO:0007669"/>
    <property type="project" value="TreeGrafter"/>
</dbReference>
<keyword evidence="4" id="KW-0539">Nucleus</keyword>
<dbReference type="GO" id="GO:0019774">
    <property type="term" value="C:proteasome core complex, beta-subunit complex"/>
    <property type="evidence" value="ECO:0007669"/>
    <property type="project" value="InterPro"/>
</dbReference>
<proteinExistence type="predicted"/>
<gene>
    <name evidence="6" type="ORF">RMAR00112_LOCUS10658</name>
</gene>
<evidence type="ECO:0000256" key="4">
    <source>
        <dbReference type="ARBA" id="ARBA00023242"/>
    </source>
</evidence>
<evidence type="ECO:0000313" key="6">
    <source>
        <dbReference type="EMBL" id="CAE0042687.1"/>
    </source>
</evidence>
<keyword evidence="2" id="KW-0963">Cytoplasm</keyword>
<comment type="subcellular location">
    <subcellularLocation>
        <location evidence="1">Nucleus</location>
    </subcellularLocation>
</comment>
<organism evidence="6">
    <name type="scientific">Rhodosorus marinus</name>
    <dbReference type="NCBI Taxonomy" id="101924"/>
    <lineage>
        <taxon>Eukaryota</taxon>
        <taxon>Rhodophyta</taxon>
        <taxon>Stylonematophyceae</taxon>
        <taxon>Stylonematales</taxon>
        <taxon>Stylonemataceae</taxon>
        <taxon>Rhodosorus</taxon>
    </lineage>
</organism>
<dbReference type="EMBL" id="HBHW01013823">
    <property type="protein sequence ID" value="CAE0042687.1"/>
    <property type="molecule type" value="Transcribed_RNA"/>
</dbReference>
<dbReference type="InterPro" id="IPR001353">
    <property type="entry name" value="Proteasome_sua/b"/>
</dbReference>
<dbReference type="Gene3D" id="3.60.20.10">
    <property type="entry name" value="Glutamine Phosphoribosylpyrophosphate, subunit 1, domain 1"/>
    <property type="match status" value="1"/>
</dbReference>
<dbReference type="GO" id="GO:0005634">
    <property type="term" value="C:nucleus"/>
    <property type="evidence" value="ECO:0007669"/>
    <property type="project" value="UniProtKB-SubCell"/>
</dbReference>
<feature type="transmembrane region" description="Helical" evidence="5">
    <location>
        <begin position="57"/>
        <end position="77"/>
    </location>
</feature>
<dbReference type="SUPFAM" id="SSF56235">
    <property type="entry name" value="N-terminal nucleophile aminohydrolases (Ntn hydrolases)"/>
    <property type="match status" value="2"/>
</dbReference>
<keyword evidence="5" id="KW-0812">Transmembrane</keyword>
<dbReference type="InterPro" id="IPR023333">
    <property type="entry name" value="Proteasome_suB-type"/>
</dbReference>
<dbReference type="CDD" id="cd03759">
    <property type="entry name" value="proteasome_beta_type_3"/>
    <property type="match status" value="1"/>
</dbReference>
<reference evidence="6" key="1">
    <citation type="submission" date="2021-01" db="EMBL/GenBank/DDBJ databases">
        <authorList>
            <person name="Corre E."/>
            <person name="Pelletier E."/>
            <person name="Niang G."/>
            <person name="Scheremetjew M."/>
            <person name="Finn R."/>
            <person name="Kale V."/>
            <person name="Holt S."/>
            <person name="Cochrane G."/>
            <person name="Meng A."/>
            <person name="Brown T."/>
            <person name="Cohen L."/>
        </authorList>
    </citation>
    <scope>NUCLEOTIDE SEQUENCE</scope>
    <source>
        <strain evidence="6">CCMP 769</strain>
    </source>
</reference>
<name>A0A7S2ZLG0_9RHOD</name>
<dbReference type="Pfam" id="PF00227">
    <property type="entry name" value="Proteasome"/>
    <property type="match status" value="1"/>
</dbReference>
<dbReference type="InterPro" id="IPR033811">
    <property type="entry name" value="Proteasome_beta_3"/>
</dbReference>